<protein>
    <submittedName>
        <fullName evidence="3">Chromosome partitioning protein ParB</fullName>
    </submittedName>
</protein>
<dbReference type="GO" id="GO:0007059">
    <property type="term" value="P:chromosome segregation"/>
    <property type="evidence" value="ECO:0007669"/>
    <property type="project" value="TreeGrafter"/>
</dbReference>
<dbReference type="SUPFAM" id="SSF110849">
    <property type="entry name" value="ParB/Sulfiredoxin"/>
    <property type="match status" value="1"/>
</dbReference>
<dbReference type="InterPro" id="IPR050336">
    <property type="entry name" value="Chromosome_partition/occlusion"/>
</dbReference>
<gene>
    <name evidence="3" type="ORF">GJU80_12600</name>
</gene>
<proteinExistence type="predicted"/>
<keyword evidence="4" id="KW-1185">Reference proteome</keyword>
<comment type="caution">
    <text evidence="3">The sequence shown here is derived from an EMBL/GenBank/DDBJ whole genome shotgun (WGS) entry which is preliminary data.</text>
</comment>
<dbReference type="NCBIfam" id="TIGR03764">
    <property type="entry name" value="ICE_PFGI_1_parB"/>
    <property type="match status" value="1"/>
</dbReference>
<reference evidence="3" key="1">
    <citation type="journal article" name="Emerg. Infect. Dis.">
        <title>Two cases of a newly characterized neisseria species.</title>
        <authorList>
            <person name="Mustapha M."/>
            <person name="Lemos A.P.S."/>
            <person name="Harrison L.H."/>
            <person name="Vantyne D."/>
            <person name="Sacchi C.T."/>
        </authorList>
    </citation>
    <scope>NUCLEOTIDE SEQUENCE</scope>
    <source>
        <strain evidence="3">N.95.16</strain>
    </source>
</reference>
<feature type="domain" description="ParB-like N-terminal" evidence="2">
    <location>
        <begin position="39"/>
        <end position="139"/>
    </location>
</feature>
<feature type="region of interest" description="Disordered" evidence="1">
    <location>
        <begin position="310"/>
        <end position="332"/>
    </location>
</feature>
<dbReference type="GO" id="GO:0005694">
    <property type="term" value="C:chromosome"/>
    <property type="evidence" value="ECO:0007669"/>
    <property type="project" value="TreeGrafter"/>
</dbReference>
<dbReference type="PANTHER" id="PTHR33375:SF1">
    <property type="entry name" value="CHROMOSOME-PARTITIONING PROTEIN PARB-RELATED"/>
    <property type="match status" value="1"/>
</dbReference>
<accession>A0A7X2H0E0</accession>
<dbReference type="EMBL" id="WJXO01000002">
    <property type="protein sequence ID" value="MRN39293.1"/>
    <property type="molecule type" value="Genomic_DNA"/>
</dbReference>
<evidence type="ECO:0000259" key="2">
    <source>
        <dbReference type="SMART" id="SM00470"/>
    </source>
</evidence>
<dbReference type="SMART" id="SM00470">
    <property type="entry name" value="ParB"/>
    <property type="match status" value="1"/>
</dbReference>
<dbReference type="PANTHER" id="PTHR33375">
    <property type="entry name" value="CHROMOSOME-PARTITIONING PROTEIN PARB-RELATED"/>
    <property type="match status" value="1"/>
</dbReference>
<dbReference type="InterPro" id="IPR022304">
    <property type="entry name" value="ICE_PFGI_1_ParB"/>
</dbReference>
<evidence type="ECO:0000313" key="3">
    <source>
        <dbReference type="EMBL" id="MRN39293.1"/>
    </source>
</evidence>
<sequence>MNRNKLTQGLAGLSLHVGTPEQTAMNLNDKPHMSSGMFMNLPVAEIELFDKNPRRRHDAAAYAAIKESVRATGIQQPVHVTQRPGEGHYVLAQGGNTRLQIMRELYQETGEDRYRTIPCFYIAYPGETELQIAHLIENEQRAEMCFWDKACAYAEVRDIFQDDSDKKLSLRELEVMFGTAGLVISYQALNLFFFASDSLQELGRYAYELSNPKVSEIKKVHSAMAEAAKKAGEADGFLAVWSDILEQWHEQYAEETLDVAALLDFISGRFQEVYGTAAFIDEDKTGSNGIEYSKSESNFLENHPSSASLNAKEAGAVQSQTAPAATGGTPMDKTSVPAALLPAGSARAEVNPPFETEHPQTVSSPEQVLKNLHAAIKKWLAKVNLSNCFKAHPRFPLGFYIEYPDFSSIAHNPDVLAPFIVDNLHPDAGYVFSYLWKLCGLDELMNNIDDNNNPVLSLPEDSKVSIAYHDPDKYDEYLNYGIGERPALINHVLQWQTHDTHPFCPILEEIHLLVREWNKQ</sequence>
<dbReference type="InterPro" id="IPR003115">
    <property type="entry name" value="ParB_N"/>
</dbReference>
<organism evidence="3 4">
    <name type="scientific">Neisseria brasiliensis</name>
    <dbReference type="NCBI Taxonomy" id="2666100"/>
    <lineage>
        <taxon>Bacteria</taxon>
        <taxon>Pseudomonadati</taxon>
        <taxon>Pseudomonadota</taxon>
        <taxon>Betaproteobacteria</taxon>
        <taxon>Neisseriales</taxon>
        <taxon>Neisseriaceae</taxon>
        <taxon>Neisseria</taxon>
    </lineage>
</organism>
<evidence type="ECO:0000313" key="4">
    <source>
        <dbReference type="Proteomes" id="UP000486297"/>
    </source>
</evidence>
<dbReference type="AlphaFoldDB" id="A0A7X2H0E0"/>
<name>A0A7X2H0E0_9NEIS</name>
<evidence type="ECO:0000256" key="1">
    <source>
        <dbReference type="SAM" id="MobiDB-lite"/>
    </source>
</evidence>
<dbReference type="Gene3D" id="3.90.1530.10">
    <property type="entry name" value="Conserved hypothetical protein from pyrococcus furiosus pfu- 392566-001, ParB domain"/>
    <property type="match status" value="1"/>
</dbReference>
<dbReference type="InterPro" id="IPR036086">
    <property type="entry name" value="ParB/Sulfiredoxin_sf"/>
</dbReference>
<dbReference type="Proteomes" id="UP000486297">
    <property type="component" value="Unassembled WGS sequence"/>
</dbReference>
<dbReference type="RefSeq" id="WP_095502153.1">
    <property type="nucleotide sequence ID" value="NZ_WJXO01000002.1"/>
</dbReference>